<dbReference type="GO" id="GO:0008270">
    <property type="term" value="F:zinc ion binding"/>
    <property type="evidence" value="ECO:0007669"/>
    <property type="project" value="UniProtKB-KW"/>
</dbReference>
<evidence type="ECO:0000256" key="3">
    <source>
        <dbReference type="ARBA" id="ARBA00022833"/>
    </source>
</evidence>
<keyword evidence="3" id="KW-0862">Zinc</keyword>
<dbReference type="InterPro" id="IPR036869">
    <property type="entry name" value="J_dom_sf"/>
</dbReference>
<dbReference type="SMART" id="SM00271">
    <property type="entry name" value="DnaJ"/>
    <property type="match status" value="1"/>
</dbReference>
<dbReference type="PANTHER" id="PTHR44029:SF1">
    <property type="entry name" value="DNAJ HOMOLOG SUBFAMILY C MEMBER 21"/>
    <property type="match status" value="1"/>
</dbReference>
<evidence type="ECO:0000313" key="7">
    <source>
        <dbReference type="Proteomes" id="UP000054359"/>
    </source>
</evidence>
<dbReference type="GO" id="GO:0005737">
    <property type="term" value="C:cytoplasm"/>
    <property type="evidence" value="ECO:0007669"/>
    <property type="project" value="TreeGrafter"/>
</dbReference>
<dbReference type="SUPFAM" id="SSF46565">
    <property type="entry name" value="Chaperone J-domain"/>
    <property type="match status" value="1"/>
</dbReference>
<keyword evidence="1" id="KW-0479">Metal-binding</keyword>
<evidence type="ECO:0000259" key="5">
    <source>
        <dbReference type="PROSITE" id="PS50076"/>
    </source>
</evidence>
<accession>A0A087T654</accession>
<evidence type="ECO:0000256" key="2">
    <source>
        <dbReference type="ARBA" id="ARBA00022771"/>
    </source>
</evidence>
<feature type="non-terminal residue" evidence="6">
    <location>
        <position position="75"/>
    </location>
</feature>
<dbReference type="PANTHER" id="PTHR44029">
    <property type="entry name" value="DNAJ HOMOLOG SUBFAMILY C MEMBER 21"/>
    <property type="match status" value="1"/>
</dbReference>
<dbReference type="Gene3D" id="1.10.287.110">
    <property type="entry name" value="DnaJ domain"/>
    <property type="match status" value="1"/>
</dbReference>
<dbReference type="Pfam" id="PF00226">
    <property type="entry name" value="DnaJ"/>
    <property type="match status" value="1"/>
</dbReference>
<reference evidence="6 7" key="1">
    <citation type="submission" date="2013-11" db="EMBL/GenBank/DDBJ databases">
        <title>Genome sequencing of Stegodyphus mimosarum.</title>
        <authorList>
            <person name="Bechsgaard J."/>
        </authorList>
    </citation>
    <scope>NUCLEOTIDE SEQUENCE [LARGE SCALE GENOMIC DNA]</scope>
</reference>
<gene>
    <name evidence="6" type="ORF">X975_03987</name>
</gene>
<dbReference type="OMA" id="AMQEMWD"/>
<dbReference type="PRINTS" id="PR00625">
    <property type="entry name" value="JDOMAIN"/>
</dbReference>
<dbReference type="InterPro" id="IPR001623">
    <property type="entry name" value="DnaJ_domain"/>
</dbReference>
<dbReference type="InterPro" id="IPR051964">
    <property type="entry name" value="Chaperone_stress_response"/>
</dbReference>
<organism evidence="6 7">
    <name type="scientific">Stegodyphus mimosarum</name>
    <name type="common">African social velvet spider</name>
    <dbReference type="NCBI Taxonomy" id="407821"/>
    <lineage>
        <taxon>Eukaryota</taxon>
        <taxon>Metazoa</taxon>
        <taxon>Ecdysozoa</taxon>
        <taxon>Arthropoda</taxon>
        <taxon>Chelicerata</taxon>
        <taxon>Arachnida</taxon>
        <taxon>Araneae</taxon>
        <taxon>Araneomorphae</taxon>
        <taxon>Entelegynae</taxon>
        <taxon>Eresoidea</taxon>
        <taxon>Eresidae</taxon>
        <taxon>Stegodyphus</taxon>
    </lineage>
</organism>
<keyword evidence="7" id="KW-1185">Reference proteome</keyword>
<protein>
    <recommendedName>
        <fullName evidence="4">DnaJ homolog subfamily C member 21</fullName>
    </recommendedName>
</protein>
<dbReference type="EMBL" id="KK113610">
    <property type="protein sequence ID" value="KFM60593.1"/>
    <property type="molecule type" value="Genomic_DNA"/>
</dbReference>
<feature type="domain" description="J" evidence="5">
    <location>
        <begin position="3"/>
        <end position="69"/>
    </location>
</feature>
<dbReference type="OrthoDB" id="6433607at2759"/>
<evidence type="ECO:0000256" key="1">
    <source>
        <dbReference type="ARBA" id="ARBA00022723"/>
    </source>
</evidence>
<dbReference type="FunFam" id="1.10.287.110:FF:000046">
    <property type="entry name" value="dnaJ homolog subfamily C member 21"/>
    <property type="match status" value="1"/>
</dbReference>
<name>A0A087T654_STEMI</name>
<keyword evidence="2" id="KW-0863">Zinc-finger</keyword>
<evidence type="ECO:0000256" key="4">
    <source>
        <dbReference type="ARBA" id="ARBA00074367"/>
    </source>
</evidence>
<dbReference type="PROSITE" id="PS50076">
    <property type="entry name" value="DNAJ_2"/>
    <property type="match status" value="1"/>
</dbReference>
<evidence type="ECO:0000313" key="6">
    <source>
        <dbReference type="EMBL" id="KFM60593.1"/>
    </source>
</evidence>
<dbReference type="STRING" id="407821.A0A087T654"/>
<dbReference type="PROSITE" id="PS00636">
    <property type="entry name" value="DNAJ_1"/>
    <property type="match status" value="1"/>
</dbReference>
<dbReference type="InterPro" id="IPR018253">
    <property type="entry name" value="DnaJ_domain_CS"/>
</dbReference>
<dbReference type="Proteomes" id="UP000054359">
    <property type="component" value="Unassembled WGS sequence"/>
</dbReference>
<dbReference type="AlphaFoldDB" id="A0A087T654"/>
<sequence length="75" mass="8976">MKCHYEVLGVTPDCTAEDLKKAYRKLALEWHPDKNLDRLEEAKETFQLIQQAYEVLTDPQERAWYDRHKDDILRG</sequence>
<proteinExistence type="predicted"/>
<dbReference type="CDD" id="cd06257">
    <property type="entry name" value="DnaJ"/>
    <property type="match status" value="1"/>
</dbReference>